<proteinExistence type="predicted"/>
<organism evidence="2 3">
    <name type="scientific">Puccinia sorghi</name>
    <dbReference type="NCBI Taxonomy" id="27349"/>
    <lineage>
        <taxon>Eukaryota</taxon>
        <taxon>Fungi</taxon>
        <taxon>Dikarya</taxon>
        <taxon>Basidiomycota</taxon>
        <taxon>Pucciniomycotina</taxon>
        <taxon>Pucciniomycetes</taxon>
        <taxon>Pucciniales</taxon>
        <taxon>Pucciniaceae</taxon>
        <taxon>Puccinia</taxon>
    </lineage>
</organism>
<evidence type="ECO:0000313" key="2">
    <source>
        <dbReference type="EMBL" id="KNZ50808.1"/>
    </source>
</evidence>
<dbReference type="EMBL" id="LAVV01009310">
    <property type="protein sequence ID" value="KNZ50808.1"/>
    <property type="molecule type" value="Genomic_DNA"/>
</dbReference>
<name>A0A0L6UQJ6_9BASI</name>
<dbReference type="Proteomes" id="UP000037035">
    <property type="component" value="Unassembled WGS sequence"/>
</dbReference>
<comment type="caution">
    <text evidence="2">The sequence shown here is derived from an EMBL/GenBank/DDBJ whole genome shotgun (WGS) entry which is preliminary data.</text>
</comment>
<keyword evidence="3" id="KW-1185">Reference proteome</keyword>
<dbReference type="AlphaFoldDB" id="A0A0L6UQJ6"/>
<sequence length="71" mass="8055">MLLDHPMSSTFYFKFYQAILNQSMHSKLKNNLIEHTFKLHEKRLRKQAAMGIKQGSNSSSSVDGGDGGFYS</sequence>
<protein>
    <submittedName>
        <fullName evidence="2">Uncharacterized protein</fullName>
    </submittedName>
</protein>
<evidence type="ECO:0000256" key="1">
    <source>
        <dbReference type="SAM" id="MobiDB-lite"/>
    </source>
</evidence>
<dbReference type="VEuPathDB" id="FungiDB:VP01_4227g1"/>
<gene>
    <name evidence="2" type="ORF">VP01_4227g1</name>
</gene>
<accession>A0A0L6UQJ6</accession>
<feature type="region of interest" description="Disordered" evidence="1">
    <location>
        <begin position="48"/>
        <end position="71"/>
    </location>
</feature>
<reference evidence="2 3" key="1">
    <citation type="submission" date="2015-08" db="EMBL/GenBank/DDBJ databases">
        <title>Next Generation Sequencing and Analysis of the Genome of Puccinia sorghi L Schw, the Causal Agent of Maize Common Rust.</title>
        <authorList>
            <person name="Rochi L."/>
            <person name="Burguener G."/>
            <person name="Darino M."/>
            <person name="Turjanski A."/>
            <person name="Kreff E."/>
            <person name="Dieguez M.J."/>
            <person name="Sacco F."/>
        </authorList>
    </citation>
    <scope>NUCLEOTIDE SEQUENCE [LARGE SCALE GENOMIC DNA]</scope>
    <source>
        <strain evidence="2 3">RO10H11247</strain>
    </source>
</reference>
<evidence type="ECO:0000313" key="3">
    <source>
        <dbReference type="Proteomes" id="UP000037035"/>
    </source>
</evidence>